<dbReference type="AlphaFoldDB" id="A0A2S4VD92"/>
<name>A0A2S4VD92_9BASI</name>
<dbReference type="EMBL" id="PKSL01000074">
    <property type="protein sequence ID" value="POW07467.1"/>
    <property type="molecule type" value="Genomic_DNA"/>
</dbReference>
<comment type="caution">
    <text evidence="2">The sequence shown here is derived from an EMBL/GenBank/DDBJ whole genome shotgun (WGS) entry which is preliminary data.</text>
</comment>
<gene>
    <name evidence="2" type="ORF">PSTT_08277</name>
</gene>
<evidence type="ECO:0000256" key="1">
    <source>
        <dbReference type="SAM" id="MobiDB-lite"/>
    </source>
</evidence>
<reference evidence="2" key="1">
    <citation type="submission" date="2017-12" db="EMBL/GenBank/DDBJ databases">
        <title>Gene loss provides genomic basis for host adaptation in cereal stripe rust fungi.</title>
        <authorList>
            <person name="Xia C."/>
        </authorList>
    </citation>
    <scope>NUCLEOTIDE SEQUENCE [LARGE SCALE GENOMIC DNA]</scope>
    <source>
        <strain evidence="2">93-210</strain>
    </source>
</reference>
<feature type="region of interest" description="Disordered" evidence="1">
    <location>
        <begin position="1"/>
        <end position="38"/>
    </location>
</feature>
<feature type="region of interest" description="Disordered" evidence="1">
    <location>
        <begin position="53"/>
        <end position="124"/>
    </location>
</feature>
<evidence type="ECO:0000313" key="3">
    <source>
        <dbReference type="Proteomes" id="UP000239156"/>
    </source>
</evidence>
<keyword evidence="3" id="KW-1185">Reference proteome</keyword>
<dbReference type="VEuPathDB" id="FungiDB:PSTT_08277"/>
<feature type="compositionally biased region" description="Polar residues" evidence="1">
    <location>
        <begin position="18"/>
        <end position="30"/>
    </location>
</feature>
<proteinExistence type="predicted"/>
<sequence>MTQSSSNPDSSDHIPSIVPSTVPSRQSTRVITPVKSHPLYIRPNKDACRLLATHSQSQSQSTNRTATHTQTTPLKSPRQRRVYRRNSGSQSKGRNRPSLAARSPKRKQGVINDSDESSEANSDPEIAVMDLAQDSDNHNSKLKPTGKATRGVAVTEFDDVALYFESPKRAVGAVSSKLILSLFLI</sequence>
<protein>
    <submittedName>
        <fullName evidence="2">Uncharacterized protein</fullName>
    </submittedName>
</protein>
<organism evidence="2 3">
    <name type="scientific">Puccinia striiformis</name>
    <dbReference type="NCBI Taxonomy" id="27350"/>
    <lineage>
        <taxon>Eukaryota</taxon>
        <taxon>Fungi</taxon>
        <taxon>Dikarya</taxon>
        <taxon>Basidiomycota</taxon>
        <taxon>Pucciniomycotina</taxon>
        <taxon>Pucciniomycetes</taxon>
        <taxon>Pucciniales</taxon>
        <taxon>Pucciniaceae</taxon>
        <taxon>Puccinia</taxon>
    </lineage>
</organism>
<dbReference type="VEuPathDB" id="FungiDB:PSHT_15944"/>
<evidence type="ECO:0000313" key="2">
    <source>
        <dbReference type="EMBL" id="POW07467.1"/>
    </source>
</evidence>
<feature type="compositionally biased region" description="Polar residues" evidence="1">
    <location>
        <begin position="53"/>
        <end position="74"/>
    </location>
</feature>
<accession>A0A2S4VD92</accession>
<dbReference type="Proteomes" id="UP000239156">
    <property type="component" value="Unassembled WGS sequence"/>
</dbReference>